<feature type="signal peptide" evidence="3">
    <location>
        <begin position="1"/>
        <end position="19"/>
    </location>
</feature>
<evidence type="ECO:0000313" key="5">
    <source>
        <dbReference type="Proteomes" id="UP000298652"/>
    </source>
</evidence>
<keyword evidence="2" id="KW-0812">Transmembrane</keyword>
<evidence type="ECO:0000256" key="2">
    <source>
        <dbReference type="SAM" id="Phobius"/>
    </source>
</evidence>
<keyword evidence="5" id="KW-1185">Reference proteome</keyword>
<feature type="transmembrane region" description="Helical" evidence="2">
    <location>
        <begin position="74"/>
        <end position="93"/>
    </location>
</feature>
<evidence type="ECO:0000256" key="3">
    <source>
        <dbReference type="SAM" id="SignalP"/>
    </source>
</evidence>
<dbReference type="AlphaFoldDB" id="A0A4U6UAL1"/>
<proteinExistence type="predicted"/>
<feature type="region of interest" description="Disordered" evidence="1">
    <location>
        <begin position="108"/>
        <end position="129"/>
    </location>
</feature>
<evidence type="ECO:0000256" key="1">
    <source>
        <dbReference type="SAM" id="MobiDB-lite"/>
    </source>
</evidence>
<accession>A0A4U6UAL1</accession>
<dbReference type="EMBL" id="CM016556">
    <property type="protein sequence ID" value="TKW12900.1"/>
    <property type="molecule type" value="Genomic_DNA"/>
</dbReference>
<gene>
    <name evidence="4" type="ORF">SEVIR_5G065380v2</name>
</gene>
<organism evidence="4 5">
    <name type="scientific">Setaria viridis</name>
    <name type="common">Green bristlegrass</name>
    <name type="synonym">Setaria italica subsp. viridis</name>
    <dbReference type="NCBI Taxonomy" id="4556"/>
    <lineage>
        <taxon>Eukaryota</taxon>
        <taxon>Viridiplantae</taxon>
        <taxon>Streptophyta</taxon>
        <taxon>Embryophyta</taxon>
        <taxon>Tracheophyta</taxon>
        <taxon>Spermatophyta</taxon>
        <taxon>Magnoliopsida</taxon>
        <taxon>Liliopsida</taxon>
        <taxon>Poales</taxon>
        <taxon>Poaceae</taxon>
        <taxon>PACMAD clade</taxon>
        <taxon>Panicoideae</taxon>
        <taxon>Panicodae</taxon>
        <taxon>Paniceae</taxon>
        <taxon>Cenchrinae</taxon>
        <taxon>Setaria</taxon>
    </lineage>
</organism>
<protein>
    <recommendedName>
        <fullName evidence="6">Secreted protein</fullName>
    </recommendedName>
</protein>
<keyword evidence="2" id="KW-0472">Membrane</keyword>
<dbReference type="Gramene" id="TKW12900">
    <property type="protein sequence ID" value="TKW12900"/>
    <property type="gene ID" value="SEVIR_5G065380v2"/>
</dbReference>
<feature type="chain" id="PRO_5020785249" description="Secreted protein" evidence="3">
    <location>
        <begin position="20"/>
        <end position="129"/>
    </location>
</feature>
<evidence type="ECO:0008006" key="6">
    <source>
        <dbReference type="Google" id="ProtNLM"/>
    </source>
</evidence>
<name>A0A4U6UAL1_SETVI</name>
<evidence type="ECO:0000313" key="4">
    <source>
        <dbReference type="EMBL" id="TKW12900.1"/>
    </source>
</evidence>
<keyword evidence="3" id="KW-0732">Signal</keyword>
<keyword evidence="2" id="KW-1133">Transmembrane helix</keyword>
<sequence>MRAFLLFCMVLLQFPGPKGVQRSSHLLLPPQSVLLASPISDGAPRRSWAHETCCMQFIMHAPPTLSASPSLSNFFIFIFFLILQKYIVGWKNCRLGYCRRPRRRKGLATTSAGGKAPRQRSATGVTAGA</sequence>
<dbReference type="Proteomes" id="UP000298652">
    <property type="component" value="Chromosome 5"/>
</dbReference>
<feature type="compositionally biased region" description="Polar residues" evidence="1">
    <location>
        <begin position="120"/>
        <end position="129"/>
    </location>
</feature>
<reference evidence="4" key="1">
    <citation type="submission" date="2019-03" db="EMBL/GenBank/DDBJ databases">
        <title>WGS assembly of Setaria viridis.</title>
        <authorList>
            <person name="Huang P."/>
            <person name="Jenkins J."/>
            <person name="Grimwood J."/>
            <person name="Barry K."/>
            <person name="Healey A."/>
            <person name="Mamidi S."/>
            <person name="Sreedasyam A."/>
            <person name="Shu S."/>
            <person name="Feldman M."/>
            <person name="Wu J."/>
            <person name="Yu Y."/>
            <person name="Chen C."/>
            <person name="Johnson J."/>
            <person name="Rokhsar D."/>
            <person name="Baxter I."/>
            <person name="Schmutz J."/>
            <person name="Brutnell T."/>
            <person name="Kellogg E."/>
        </authorList>
    </citation>
    <scope>NUCLEOTIDE SEQUENCE [LARGE SCALE GENOMIC DNA]</scope>
</reference>